<evidence type="ECO:0000256" key="1">
    <source>
        <dbReference type="ARBA" id="ARBA00010343"/>
    </source>
</evidence>
<name>A0A2G5TLC7_9PELO</name>
<dbReference type="GO" id="GO:0000786">
    <property type="term" value="C:nucleosome"/>
    <property type="evidence" value="ECO:0007669"/>
    <property type="project" value="InterPro"/>
</dbReference>
<dbReference type="SUPFAM" id="SSF47113">
    <property type="entry name" value="Histone-fold"/>
    <property type="match status" value="1"/>
</dbReference>
<dbReference type="FunFam" id="1.10.20.10:FF:000054">
    <property type="entry name" value="Putative histone H1.5-like"/>
    <property type="match status" value="1"/>
</dbReference>
<accession>A0A2G5TLC7</accession>
<organism evidence="3 4">
    <name type="scientific">Caenorhabditis nigoni</name>
    <dbReference type="NCBI Taxonomy" id="1611254"/>
    <lineage>
        <taxon>Eukaryota</taxon>
        <taxon>Metazoa</taxon>
        <taxon>Ecdysozoa</taxon>
        <taxon>Nematoda</taxon>
        <taxon>Chromadorea</taxon>
        <taxon>Rhabditida</taxon>
        <taxon>Rhabditina</taxon>
        <taxon>Rhabditomorpha</taxon>
        <taxon>Rhabditoidea</taxon>
        <taxon>Rhabditidae</taxon>
        <taxon>Peloderinae</taxon>
        <taxon>Caenorhabditis</taxon>
    </lineage>
</organism>
<dbReference type="GO" id="GO:0046982">
    <property type="term" value="F:protein heterodimerization activity"/>
    <property type="evidence" value="ECO:0007669"/>
    <property type="project" value="InterPro"/>
</dbReference>
<proteinExistence type="inferred from homology"/>
<dbReference type="EMBL" id="PDUG01000005">
    <property type="protein sequence ID" value="PIC28092.1"/>
    <property type="molecule type" value="Genomic_DNA"/>
</dbReference>
<dbReference type="PANTHER" id="PTHR11426">
    <property type="entry name" value="HISTONE H3"/>
    <property type="match status" value="1"/>
</dbReference>
<dbReference type="SMART" id="SM00428">
    <property type="entry name" value="H3"/>
    <property type="match status" value="1"/>
</dbReference>
<gene>
    <name evidence="3" type="primary">Cnig_chr_V.g20122</name>
    <name evidence="3" type="ORF">B9Z55_020122</name>
</gene>
<sequence>MARHRSPDVDIFRMKAARMSAPAQGGVRKPYRYRPGTVALREIKRYQNSTELLIAKRPFERLVLEIAQDIRSDFRFKSSAIEALQQASEAFLVKLFELTQLCAIHAKRVTITKNDIQLARRIRGE</sequence>
<dbReference type="Gene3D" id="1.10.20.10">
    <property type="entry name" value="Histone, subunit A"/>
    <property type="match status" value="1"/>
</dbReference>
<dbReference type="AlphaFoldDB" id="A0A2G5TLC7"/>
<keyword evidence="4" id="KW-1185">Reference proteome</keyword>
<dbReference type="PRINTS" id="PR00622">
    <property type="entry name" value="HISTONEH3"/>
</dbReference>
<dbReference type="Pfam" id="PF00125">
    <property type="entry name" value="Histone"/>
    <property type="match status" value="1"/>
</dbReference>
<reference evidence="4" key="1">
    <citation type="submission" date="2017-10" db="EMBL/GenBank/DDBJ databases">
        <title>Rapid genome shrinkage in a self-fertile nematode reveals novel sperm competition proteins.</title>
        <authorList>
            <person name="Yin D."/>
            <person name="Schwarz E.M."/>
            <person name="Thomas C.G."/>
            <person name="Felde R.L."/>
            <person name="Korf I.F."/>
            <person name="Cutter A.D."/>
            <person name="Schartner C.M."/>
            <person name="Ralston E.J."/>
            <person name="Meyer B.J."/>
            <person name="Haag E.S."/>
        </authorList>
    </citation>
    <scope>NUCLEOTIDE SEQUENCE [LARGE SCALE GENOMIC DNA]</scope>
    <source>
        <strain evidence="4">JU1422</strain>
    </source>
</reference>
<dbReference type="STRING" id="1611254.A0A2G5TLC7"/>
<comment type="similarity">
    <text evidence="1">Belongs to the histone H3 family.</text>
</comment>
<evidence type="ECO:0000313" key="3">
    <source>
        <dbReference type="EMBL" id="PIC28092.1"/>
    </source>
</evidence>
<dbReference type="CDD" id="cd22911">
    <property type="entry name" value="HFD_H3"/>
    <property type="match status" value="1"/>
</dbReference>
<dbReference type="GO" id="GO:0030527">
    <property type="term" value="F:structural constituent of chromatin"/>
    <property type="evidence" value="ECO:0007669"/>
    <property type="project" value="InterPro"/>
</dbReference>
<dbReference type="OrthoDB" id="10250585at2759"/>
<feature type="domain" description="Core Histone H2A/H2B/H3" evidence="2">
    <location>
        <begin position="35"/>
        <end position="122"/>
    </location>
</feature>
<dbReference type="InterPro" id="IPR009072">
    <property type="entry name" value="Histone-fold"/>
</dbReference>
<dbReference type="Proteomes" id="UP000230233">
    <property type="component" value="Chromosome V"/>
</dbReference>
<dbReference type="InterPro" id="IPR000164">
    <property type="entry name" value="Histone_H3/CENP-A"/>
</dbReference>
<dbReference type="GO" id="GO:0003677">
    <property type="term" value="F:DNA binding"/>
    <property type="evidence" value="ECO:0007669"/>
    <property type="project" value="InterPro"/>
</dbReference>
<protein>
    <recommendedName>
        <fullName evidence="2">Core Histone H2A/H2B/H3 domain-containing protein</fullName>
    </recommendedName>
</protein>
<dbReference type="InterPro" id="IPR007125">
    <property type="entry name" value="H2A/H2B/H3"/>
</dbReference>
<evidence type="ECO:0000313" key="4">
    <source>
        <dbReference type="Proteomes" id="UP000230233"/>
    </source>
</evidence>
<evidence type="ECO:0000259" key="2">
    <source>
        <dbReference type="Pfam" id="PF00125"/>
    </source>
</evidence>
<comment type="caution">
    <text evidence="3">The sequence shown here is derived from an EMBL/GenBank/DDBJ whole genome shotgun (WGS) entry which is preliminary data.</text>
</comment>